<dbReference type="InterPro" id="IPR010036">
    <property type="entry name" value="MDP_1_eu_arc"/>
</dbReference>
<accession>A0A8I6THQ8</accession>
<dbReference type="InterPro" id="IPR036412">
    <property type="entry name" value="HAD-like_sf"/>
</dbReference>
<sequence length="180" mass="20941">MYPCYRRNEDGRSSKGIRYVQKKSPGPVLAFYLTLWPFQVDKCVSPFLTRDDLVVDSQNAVCKLYPEVFQLLSYLSSLDVSLAIASRITDVAGAVQLLHNLLIRDFFDFVEIYPTRKTLHFIELKRKTGFEFEQMMFFDDDWRNIKAVSKLGVACYQVIGGVRLDFVKSVLIKLLQHYFF</sequence>
<reference evidence="1" key="1">
    <citation type="submission" date="2022-01" db="UniProtKB">
        <authorList>
            <consortium name="EnsemblMetazoa"/>
        </authorList>
    </citation>
    <scope>IDENTIFICATION</scope>
</reference>
<dbReference type="InterPro" id="IPR023214">
    <property type="entry name" value="HAD_sf"/>
</dbReference>
<dbReference type="OrthoDB" id="2865258at2759"/>
<evidence type="ECO:0000313" key="1">
    <source>
        <dbReference type="EnsemblMetazoa" id="XP_014261591.2"/>
    </source>
</evidence>
<dbReference type="RefSeq" id="XP_014261591.2">
    <property type="nucleotide sequence ID" value="XM_014406105.2"/>
</dbReference>
<dbReference type="GO" id="GO:0003993">
    <property type="term" value="F:acid phosphatase activity"/>
    <property type="evidence" value="ECO:0007669"/>
    <property type="project" value="TreeGrafter"/>
</dbReference>
<dbReference type="Proteomes" id="UP000494040">
    <property type="component" value="Unassembled WGS sequence"/>
</dbReference>
<dbReference type="PANTHER" id="PTHR17901">
    <property type="entry name" value="MAGNESIUM-DEPENDENT PHOSPHATASE 1 MDP1"/>
    <property type="match status" value="1"/>
</dbReference>
<keyword evidence="2" id="KW-1185">Reference proteome</keyword>
<organism evidence="1 2">
    <name type="scientific">Cimex lectularius</name>
    <name type="common">Bed bug</name>
    <name type="synonym">Acanthia lectularia</name>
    <dbReference type="NCBI Taxonomy" id="79782"/>
    <lineage>
        <taxon>Eukaryota</taxon>
        <taxon>Metazoa</taxon>
        <taxon>Ecdysozoa</taxon>
        <taxon>Arthropoda</taxon>
        <taxon>Hexapoda</taxon>
        <taxon>Insecta</taxon>
        <taxon>Pterygota</taxon>
        <taxon>Neoptera</taxon>
        <taxon>Paraneoptera</taxon>
        <taxon>Hemiptera</taxon>
        <taxon>Heteroptera</taxon>
        <taxon>Panheteroptera</taxon>
        <taxon>Cimicomorpha</taxon>
        <taxon>Cimicidae</taxon>
        <taxon>Cimex</taxon>
    </lineage>
</organism>
<evidence type="ECO:0008006" key="3">
    <source>
        <dbReference type="Google" id="ProtNLM"/>
    </source>
</evidence>
<name>A0A8I6THQ8_CIMLE</name>
<dbReference type="Pfam" id="PF12689">
    <property type="entry name" value="Acid_PPase"/>
    <property type="match status" value="1"/>
</dbReference>
<dbReference type="GeneID" id="106673812"/>
<dbReference type="EnsemblMetazoa" id="XM_014406105.2">
    <property type="protein sequence ID" value="XP_014261591.2"/>
    <property type="gene ID" value="LOC106673812"/>
</dbReference>
<dbReference type="SUPFAM" id="SSF56784">
    <property type="entry name" value="HAD-like"/>
    <property type="match status" value="1"/>
</dbReference>
<protein>
    <recommendedName>
        <fullName evidence="3">Magnesium-dependent phosphatase 1</fullName>
    </recommendedName>
</protein>
<dbReference type="AlphaFoldDB" id="A0A8I6THQ8"/>
<evidence type="ECO:0000313" key="2">
    <source>
        <dbReference type="Proteomes" id="UP000494040"/>
    </source>
</evidence>
<dbReference type="Gene3D" id="3.40.50.1000">
    <property type="entry name" value="HAD superfamily/HAD-like"/>
    <property type="match status" value="1"/>
</dbReference>
<dbReference type="PANTHER" id="PTHR17901:SF14">
    <property type="entry name" value="MAGNESIUM-DEPENDENT PHOSPHATASE 1"/>
    <property type="match status" value="1"/>
</dbReference>
<proteinExistence type="predicted"/>